<reference evidence="7 8" key="1">
    <citation type="submission" date="2019-01" db="EMBL/GenBank/DDBJ databases">
        <authorList>
            <consortium name="Pathogen Informatics"/>
        </authorList>
    </citation>
    <scope>NUCLEOTIDE SEQUENCE [LARGE SCALE GENOMIC DNA]</scope>
    <source>
        <strain evidence="7 8">NCTC10181</strain>
    </source>
</reference>
<protein>
    <recommendedName>
        <fullName evidence="4">Large ribosomal subunit protein uL13</fullName>
    </recommendedName>
</protein>
<dbReference type="SUPFAM" id="SSF52161">
    <property type="entry name" value="Ribosomal protein L13"/>
    <property type="match status" value="1"/>
</dbReference>
<dbReference type="InterPro" id="IPR005823">
    <property type="entry name" value="Ribosomal_uL13_bac-type"/>
</dbReference>
<dbReference type="InterPro" id="IPR023563">
    <property type="entry name" value="Ribosomal_uL13_CS"/>
</dbReference>
<accession>A0A449B2X6</accession>
<dbReference type="KEGG" id="mcit:NCTC10181_00819"/>
<dbReference type="PANTHER" id="PTHR11545:SF2">
    <property type="entry name" value="LARGE RIBOSOMAL SUBUNIT PROTEIN UL13M"/>
    <property type="match status" value="1"/>
</dbReference>
<comment type="function">
    <text evidence="4 6">This protein is one of the early assembly proteins of the 50S ribosomal subunit, although it is not seen to bind rRNA by itself. It is important during the early stages of 50S assembly.</text>
</comment>
<dbReference type="EMBL" id="LR215036">
    <property type="protein sequence ID" value="VEU74948.1"/>
    <property type="molecule type" value="Genomic_DNA"/>
</dbReference>
<dbReference type="CDD" id="cd00392">
    <property type="entry name" value="Ribosomal_L13"/>
    <property type="match status" value="1"/>
</dbReference>
<dbReference type="GO" id="GO:0017148">
    <property type="term" value="P:negative regulation of translation"/>
    <property type="evidence" value="ECO:0007669"/>
    <property type="project" value="TreeGrafter"/>
</dbReference>
<evidence type="ECO:0000256" key="2">
    <source>
        <dbReference type="ARBA" id="ARBA00022980"/>
    </source>
</evidence>
<dbReference type="PIRSF" id="PIRSF002181">
    <property type="entry name" value="Ribosomal_L13"/>
    <property type="match status" value="1"/>
</dbReference>
<dbReference type="GO" id="GO:0006412">
    <property type="term" value="P:translation"/>
    <property type="evidence" value="ECO:0007669"/>
    <property type="project" value="UniProtKB-UniRule"/>
</dbReference>
<evidence type="ECO:0000256" key="3">
    <source>
        <dbReference type="ARBA" id="ARBA00023274"/>
    </source>
</evidence>
<keyword evidence="2 4" id="KW-0689">Ribosomal protein</keyword>
<dbReference type="NCBIfam" id="TIGR01066">
    <property type="entry name" value="rplM_bact"/>
    <property type="match status" value="1"/>
</dbReference>
<organism evidence="7 8">
    <name type="scientific">Mycoplasmopsis citelli</name>
    <dbReference type="NCBI Taxonomy" id="171281"/>
    <lineage>
        <taxon>Bacteria</taxon>
        <taxon>Bacillati</taxon>
        <taxon>Mycoplasmatota</taxon>
        <taxon>Mycoplasmoidales</taxon>
        <taxon>Metamycoplasmataceae</taxon>
        <taxon>Mycoplasmopsis</taxon>
    </lineage>
</organism>
<comment type="similarity">
    <text evidence="1 4 5">Belongs to the universal ribosomal protein uL13 family.</text>
</comment>
<dbReference type="InterPro" id="IPR005822">
    <property type="entry name" value="Ribosomal_uL13"/>
</dbReference>
<dbReference type="AlphaFoldDB" id="A0A449B2X6"/>
<gene>
    <name evidence="4 6 7" type="primary">rplM</name>
    <name evidence="7" type="ORF">NCTC10181_00819</name>
</gene>
<dbReference type="HAMAP" id="MF_01366">
    <property type="entry name" value="Ribosomal_uL13"/>
    <property type="match status" value="1"/>
</dbReference>
<dbReference type="Gene3D" id="3.90.1180.10">
    <property type="entry name" value="Ribosomal protein L13"/>
    <property type="match status" value="1"/>
</dbReference>
<dbReference type="GO" id="GO:0003735">
    <property type="term" value="F:structural constituent of ribosome"/>
    <property type="evidence" value="ECO:0007669"/>
    <property type="project" value="InterPro"/>
</dbReference>
<keyword evidence="8" id="KW-1185">Reference proteome</keyword>
<dbReference type="PROSITE" id="PS00783">
    <property type="entry name" value="RIBOSOMAL_L13"/>
    <property type="match status" value="1"/>
</dbReference>
<dbReference type="GO" id="GO:0022625">
    <property type="term" value="C:cytosolic large ribosomal subunit"/>
    <property type="evidence" value="ECO:0007669"/>
    <property type="project" value="TreeGrafter"/>
</dbReference>
<dbReference type="InterPro" id="IPR036899">
    <property type="entry name" value="Ribosomal_uL13_sf"/>
</dbReference>
<dbReference type="PANTHER" id="PTHR11545">
    <property type="entry name" value="RIBOSOMAL PROTEIN L13"/>
    <property type="match status" value="1"/>
</dbReference>
<keyword evidence="3 4" id="KW-0687">Ribonucleoprotein</keyword>
<dbReference type="Pfam" id="PF00572">
    <property type="entry name" value="Ribosomal_L13"/>
    <property type="match status" value="1"/>
</dbReference>
<evidence type="ECO:0000256" key="4">
    <source>
        <dbReference type="HAMAP-Rule" id="MF_01366"/>
    </source>
</evidence>
<evidence type="ECO:0000256" key="1">
    <source>
        <dbReference type="ARBA" id="ARBA00006227"/>
    </source>
</evidence>
<evidence type="ECO:0000256" key="5">
    <source>
        <dbReference type="RuleBase" id="RU003877"/>
    </source>
</evidence>
<proteinExistence type="inferred from homology"/>
<comment type="subunit">
    <text evidence="4">Part of the 50S ribosomal subunit.</text>
</comment>
<name>A0A449B2X6_9BACT</name>
<evidence type="ECO:0000313" key="7">
    <source>
        <dbReference type="EMBL" id="VEU74948.1"/>
    </source>
</evidence>
<sequence length="145" mass="16117">MMRQTTIVNTQKADKKWYVVDAEGQVVGRLAAFVASVLRGKTKPTFTPHADMGDNVIIVNAEKAILTAKKEEDKIYYSHSGYPGGLKSINAAKLRAKKPTAVVQKAIFGMLPHTKLGNSQRRNVFIYAGSEHKHQAQNPERLEVR</sequence>
<dbReference type="GO" id="GO:0003729">
    <property type="term" value="F:mRNA binding"/>
    <property type="evidence" value="ECO:0007669"/>
    <property type="project" value="TreeGrafter"/>
</dbReference>
<evidence type="ECO:0000256" key="6">
    <source>
        <dbReference type="RuleBase" id="RU003878"/>
    </source>
</evidence>
<dbReference type="Proteomes" id="UP000290985">
    <property type="component" value="Chromosome"/>
</dbReference>
<evidence type="ECO:0000313" key="8">
    <source>
        <dbReference type="Proteomes" id="UP000290985"/>
    </source>
</evidence>